<evidence type="ECO:0000313" key="1">
    <source>
        <dbReference type="EMBL" id="KAK4349342.1"/>
    </source>
</evidence>
<gene>
    <name evidence="1" type="ORF">RND71_032097</name>
</gene>
<comment type="caution">
    <text evidence="1">The sequence shown here is derived from an EMBL/GenBank/DDBJ whole genome shotgun (WGS) entry which is preliminary data.</text>
</comment>
<evidence type="ECO:0000313" key="2">
    <source>
        <dbReference type="Proteomes" id="UP001291623"/>
    </source>
</evidence>
<reference evidence="1" key="1">
    <citation type="submission" date="2023-12" db="EMBL/GenBank/DDBJ databases">
        <title>Genome assembly of Anisodus tanguticus.</title>
        <authorList>
            <person name="Wang Y.-J."/>
        </authorList>
    </citation>
    <scope>NUCLEOTIDE SEQUENCE</scope>
    <source>
        <strain evidence="1">KB-2021</strain>
        <tissue evidence="1">Leaf</tissue>
    </source>
</reference>
<accession>A0AAE1UZI5</accession>
<name>A0AAE1UZI5_9SOLA</name>
<dbReference type="EMBL" id="JAVYJV010000017">
    <property type="protein sequence ID" value="KAK4349342.1"/>
    <property type="molecule type" value="Genomic_DNA"/>
</dbReference>
<keyword evidence="2" id="KW-1185">Reference proteome</keyword>
<dbReference type="AlphaFoldDB" id="A0AAE1UZI5"/>
<organism evidence="1 2">
    <name type="scientific">Anisodus tanguticus</name>
    <dbReference type="NCBI Taxonomy" id="243964"/>
    <lineage>
        <taxon>Eukaryota</taxon>
        <taxon>Viridiplantae</taxon>
        <taxon>Streptophyta</taxon>
        <taxon>Embryophyta</taxon>
        <taxon>Tracheophyta</taxon>
        <taxon>Spermatophyta</taxon>
        <taxon>Magnoliopsida</taxon>
        <taxon>eudicotyledons</taxon>
        <taxon>Gunneridae</taxon>
        <taxon>Pentapetalae</taxon>
        <taxon>asterids</taxon>
        <taxon>lamiids</taxon>
        <taxon>Solanales</taxon>
        <taxon>Solanaceae</taxon>
        <taxon>Solanoideae</taxon>
        <taxon>Hyoscyameae</taxon>
        <taxon>Anisodus</taxon>
    </lineage>
</organism>
<protein>
    <submittedName>
        <fullName evidence="1">Uncharacterized protein</fullName>
    </submittedName>
</protein>
<proteinExistence type="predicted"/>
<dbReference type="PROSITE" id="PS51257">
    <property type="entry name" value="PROKAR_LIPOPROTEIN"/>
    <property type="match status" value="1"/>
</dbReference>
<sequence length="186" mass="22287">MRVCLRNGRDGTDGHMISIFLALGCSEVAEVHLWLNKNDLFEVNDLSEIWYYMWVCGDEYKFGKDHQIWKKFSDRVNLELNSGMYPSIEQLYHYTTHVDYFYFFFVAKHVKRRREEIRMGRSTTFTLPSSAGQFCTPLAAFVRLNIGTLEYLEERRFKDLVKKHSEILIREEALEIKHLWVWVRFL</sequence>
<dbReference type="Proteomes" id="UP001291623">
    <property type="component" value="Unassembled WGS sequence"/>
</dbReference>